<dbReference type="RefSeq" id="WP_114662817.1">
    <property type="nucleotide sequence ID" value="NZ_CP031194.1"/>
</dbReference>
<keyword evidence="2" id="KW-1185">Reference proteome</keyword>
<dbReference type="EMBL" id="CP031194">
    <property type="protein sequence ID" value="AXG80740.1"/>
    <property type="molecule type" value="Genomic_DNA"/>
</dbReference>
<dbReference type="Proteomes" id="UP000253868">
    <property type="component" value="Chromosome"/>
</dbReference>
<gene>
    <name evidence="1" type="ORF">DVK44_27080</name>
</gene>
<sequence>MLWPDPAQRDRLVEIRDNLVARTAEVEREGWLGEMEGLQVSLAGAKEKLTQLERRPSRVVVDLGIPVSRTLSS</sequence>
<dbReference type="OrthoDB" id="3522542at2"/>
<dbReference type="AlphaFoldDB" id="A0A345HVL6"/>
<name>A0A345HVL6_9ACTN</name>
<dbReference type="KEGG" id="spad:DVK44_27080"/>
<evidence type="ECO:0000313" key="1">
    <source>
        <dbReference type="EMBL" id="AXG80740.1"/>
    </source>
</evidence>
<protein>
    <recommendedName>
        <fullName evidence="3">Recombinase</fullName>
    </recommendedName>
</protein>
<evidence type="ECO:0008006" key="3">
    <source>
        <dbReference type="Google" id="ProtNLM"/>
    </source>
</evidence>
<proteinExistence type="predicted"/>
<accession>A0A345HVL6</accession>
<organism evidence="1 2">
    <name type="scientific">Streptomyces paludis</name>
    <dbReference type="NCBI Taxonomy" id="2282738"/>
    <lineage>
        <taxon>Bacteria</taxon>
        <taxon>Bacillati</taxon>
        <taxon>Actinomycetota</taxon>
        <taxon>Actinomycetes</taxon>
        <taxon>Kitasatosporales</taxon>
        <taxon>Streptomycetaceae</taxon>
        <taxon>Streptomyces</taxon>
    </lineage>
</organism>
<reference evidence="2" key="1">
    <citation type="submission" date="2018-07" db="EMBL/GenBank/DDBJ databases">
        <authorList>
            <person name="Zhao J."/>
        </authorList>
    </citation>
    <scope>NUCLEOTIDE SEQUENCE [LARGE SCALE GENOMIC DNA]</scope>
    <source>
        <strain evidence="2">GSSD-12</strain>
    </source>
</reference>
<evidence type="ECO:0000313" key="2">
    <source>
        <dbReference type="Proteomes" id="UP000253868"/>
    </source>
</evidence>